<reference evidence="2" key="2">
    <citation type="journal article" date="2023" name="Plants (Basel)">
        <title>Annotation of the Turnera subulata (Passifloraceae) Draft Genome Reveals the S-Locus Evolved after the Divergence of Turneroideae from Passifloroideae in a Stepwise Manner.</title>
        <authorList>
            <person name="Henning P.M."/>
            <person name="Roalson E.H."/>
            <person name="Mir W."/>
            <person name="McCubbin A.G."/>
            <person name="Shore J.S."/>
        </authorList>
    </citation>
    <scope>NUCLEOTIDE SEQUENCE</scope>
    <source>
        <strain evidence="2">F60SS</strain>
    </source>
</reference>
<keyword evidence="3" id="KW-1185">Reference proteome</keyword>
<organism evidence="2 3">
    <name type="scientific">Turnera subulata</name>
    <dbReference type="NCBI Taxonomy" id="218843"/>
    <lineage>
        <taxon>Eukaryota</taxon>
        <taxon>Viridiplantae</taxon>
        <taxon>Streptophyta</taxon>
        <taxon>Embryophyta</taxon>
        <taxon>Tracheophyta</taxon>
        <taxon>Spermatophyta</taxon>
        <taxon>Magnoliopsida</taxon>
        <taxon>eudicotyledons</taxon>
        <taxon>Gunneridae</taxon>
        <taxon>Pentapetalae</taxon>
        <taxon>rosids</taxon>
        <taxon>fabids</taxon>
        <taxon>Malpighiales</taxon>
        <taxon>Passifloraceae</taxon>
        <taxon>Turnera</taxon>
    </lineage>
</organism>
<dbReference type="Proteomes" id="UP001141552">
    <property type="component" value="Unassembled WGS sequence"/>
</dbReference>
<name>A0A9Q0FYY8_9ROSI</name>
<feature type="region of interest" description="Disordered" evidence="1">
    <location>
        <begin position="1"/>
        <end position="21"/>
    </location>
</feature>
<feature type="compositionally biased region" description="Basic and acidic residues" evidence="1">
    <location>
        <begin position="74"/>
        <end position="87"/>
    </location>
</feature>
<reference evidence="2" key="1">
    <citation type="submission" date="2022-02" db="EMBL/GenBank/DDBJ databases">
        <authorList>
            <person name="Henning P.M."/>
            <person name="McCubbin A.G."/>
            <person name="Shore J.S."/>
        </authorList>
    </citation>
    <scope>NUCLEOTIDE SEQUENCE</scope>
    <source>
        <strain evidence="2">F60SS</strain>
        <tissue evidence="2">Leaves</tissue>
    </source>
</reference>
<evidence type="ECO:0000256" key="1">
    <source>
        <dbReference type="SAM" id="MobiDB-lite"/>
    </source>
</evidence>
<dbReference type="EMBL" id="JAKUCV010003099">
    <property type="protein sequence ID" value="KAJ4840147.1"/>
    <property type="molecule type" value="Genomic_DNA"/>
</dbReference>
<evidence type="ECO:0000313" key="2">
    <source>
        <dbReference type="EMBL" id="KAJ4840147.1"/>
    </source>
</evidence>
<gene>
    <name evidence="2" type="ORF">Tsubulata_000222</name>
</gene>
<evidence type="ECO:0000313" key="3">
    <source>
        <dbReference type="Proteomes" id="UP001141552"/>
    </source>
</evidence>
<protein>
    <submittedName>
        <fullName evidence="2">Uncharacterized protein</fullName>
    </submittedName>
</protein>
<proteinExistence type="predicted"/>
<dbReference type="AlphaFoldDB" id="A0A9Q0FYY8"/>
<feature type="region of interest" description="Disordered" evidence="1">
    <location>
        <begin position="69"/>
        <end position="104"/>
    </location>
</feature>
<accession>A0A9Q0FYY8</accession>
<comment type="caution">
    <text evidence="2">The sequence shown here is derived from an EMBL/GenBank/DDBJ whole genome shotgun (WGS) entry which is preliminary data.</text>
</comment>
<sequence length="104" mass="11270">MGGARRIQASRPMDSKTEMNPRPQKVLLVPFLFLVHSGYLRSRSVGNEDFFRADMDLLSPDFGCGEWGSAGSGDGDKFSPARGERGGAGRNRWCGGRGGDCSTR</sequence>
<feature type="compositionally biased region" description="Gly residues" evidence="1">
    <location>
        <begin position="95"/>
        <end position="104"/>
    </location>
</feature>